<gene>
    <name evidence="1" type="ORF">NCTC10179_00533</name>
</gene>
<accession>A0A449B6X0</accession>
<evidence type="ECO:0000313" key="1">
    <source>
        <dbReference type="EMBL" id="VEU76356.1"/>
    </source>
</evidence>
<dbReference type="EMBL" id="LR215039">
    <property type="protein sequence ID" value="VEU76356.1"/>
    <property type="molecule type" value="Genomic_DNA"/>
</dbReference>
<reference evidence="1 2" key="1">
    <citation type="submission" date="2019-01" db="EMBL/GenBank/DDBJ databases">
        <authorList>
            <consortium name="Pathogen Informatics"/>
        </authorList>
    </citation>
    <scope>NUCLEOTIDE SEQUENCE [LARGE SCALE GENOMIC DNA]</scope>
    <source>
        <strain evidence="1 2">NCTC10179</strain>
    </source>
</reference>
<dbReference type="AlphaFoldDB" id="A0A449B6X0"/>
<name>A0A449B6X0_9BACT</name>
<dbReference type="Proteomes" id="UP000289497">
    <property type="component" value="Chromosome"/>
</dbReference>
<evidence type="ECO:0000313" key="2">
    <source>
        <dbReference type="Proteomes" id="UP000289497"/>
    </source>
</evidence>
<organism evidence="1 2">
    <name type="scientific">Mycoplasmopsis columboralis</name>
    <dbReference type="NCBI Taxonomy" id="171282"/>
    <lineage>
        <taxon>Bacteria</taxon>
        <taxon>Bacillati</taxon>
        <taxon>Mycoplasmatota</taxon>
        <taxon>Mycoplasmoidales</taxon>
        <taxon>Metamycoplasmataceae</taxon>
        <taxon>Mycoplasmopsis</taxon>
    </lineage>
</organism>
<dbReference type="KEGG" id="mcou:NCTC10179_00533"/>
<proteinExistence type="predicted"/>
<sequence length="180" mass="21171">MIETNNKQQIIKVFNRINEIAKENNFVYTLSKETYTLLKKNQYKIDQLSIVMYLEDFINLYSSNPKIITFENSKLFDNPLPKIVVENTEVPIHLIVHTCIKNLQSKNLNSLIKRIKHNTSSIVIDKILTNLNCKSVNCLVLLSYNHKELFQIKQIQNCNLNYYHVFNIESLQIPIHSIFK</sequence>
<keyword evidence="2" id="KW-1185">Reference proteome</keyword>
<protein>
    <submittedName>
        <fullName evidence="1">Uncharacterized protein</fullName>
    </submittedName>
</protein>
<dbReference type="RefSeq" id="WP_036434900.1">
    <property type="nucleotide sequence ID" value="NZ_LR215039.1"/>
</dbReference>